<evidence type="ECO:0000313" key="2">
    <source>
        <dbReference type="Proteomes" id="UP001148786"/>
    </source>
</evidence>
<keyword evidence="2" id="KW-1185">Reference proteome</keyword>
<comment type="caution">
    <text evidence="1">The sequence shown here is derived from an EMBL/GenBank/DDBJ whole genome shotgun (WGS) entry which is preliminary data.</text>
</comment>
<sequence>MTFLNVPAHLDWPAQFCLLLTAGTWLASLLTSNVSQVDRLWTFLPTIYTAYYALLPLWPNEQPFLFAPVCPEGAGVCEREGLQPEGAVDAGVGGRVDVQVRDSLSYNTWRRGLFDLKDEDYRWAVLRAQLPPWLFQITNLTFIAFTQNVLLLLLGLPTYVAAVLQSHSPLSSSDYALVALALVVLAVEFTADNQQFAFHSYKHAYLAKKKAEEGGKEGALDWCEACVDGG</sequence>
<dbReference type="Proteomes" id="UP001148786">
    <property type="component" value="Unassembled WGS sequence"/>
</dbReference>
<protein>
    <submittedName>
        <fullName evidence="1">Uncharacterized protein</fullName>
    </submittedName>
</protein>
<gene>
    <name evidence="1" type="ORF">NLJ89_g12063</name>
</gene>
<reference evidence="1" key="1">
    <citation type="submission" date="2022-07" db="EMBL/GenBank/DDBJ databases">
        <title>Genome Sequence of Agrocybe chaxingu.</title>
        <authorList>
            <person name="Buettner E."/>
        </authorList>
    </citation>
    <scope>NUCLEOTIDE SEQUENCE</scope>
    <source>
        <strain evidence="1">MP-N11</strain>
    </source>
</reference>
<evidence type="ECO:0000313" key="1">
    <source>
        <dbReference type="EMBL" id="KAJ3483459.1"/>
    </source>
</evidence>
<dbReference type="OrthoDB" id="201504at2759"/>
<organism evidence="1 2">
    <name type="scientific">Agrocybe chaxingu</name>
    <dbReference type="NCBI Taxonomy" id="84603"/>
    <lineage>
        <taxon>Eukaryota</taxon>
        <taxon>Fungi</taxon>
        <taxon>Dikarya</taxon>
        <taxon>Basidiomycota</taxon>
        <taxon>Agaricomycotina</taxon>
        <taxon>Agaricomycetes</taxon>
        <taxon>Agaricomycetidae</taxon>
        <taxon>Agaricales</taxon>
        <taxon>Agaricineae</taxon>
        <taxon>Strophariaceae</taxon>
        <taxon>Agrocybe</taxon>
    </lineage>
</organism>
<proteinExistence type="predicted"/>
<name>A0A9W8JMK2_9AGAR</name>
<dbReference type="GO" id="GO:0016020">
    <property type="term" value="C:membrane"/>
    <property type="evidence" value="ECO:0007669"/>
    <property type="project" value="TreeGrafter"/>
</dbReference>
<dbReference type="Pfam" id="PF06966">
    <property type="entry name" value="DUF1295"/>
    <property type="match status" value="1"/>
</dbReference>
<dbReference type="InterPro" id="IPR010721">
    <property type="entry name" value="UstE-like"/>
</dbReference>
<dbReference type="AlphaFoldDB" id="A0A9W8JMK2"/>
<dbReference type="EMBL" id="JANKHO010003450">
    <property type="protein sequence ID" value="KAJ3483459.1"/>
    <property type="molecule type" value="Genomic_DNA"/>
</dbReference>
<dbReference type="PANTHER" id="PTHR32251">
    <property type="entry name" value="3-OXO-5-ALPHA-STEROID 4-DEHYDROGENASE"/>
    <property type="match status" value="1"/>
</dbReference>
<dbReference type="PANTHER" id="PTHR32251:SF23">
    <property type="entry name" value="3-OXO-5-ALPHA-STEROID 4-DEHYDROGENASE (DUF1295)"/>
    <property type="match status" value="1"/>
</dbReference>
<accession>A0A9W8JMK2</accession>